<gene>
    <name evidence="1" type="ORF">SDC9_210681</name>
</gene>
<accession>A0A645JGV0</accession>
<name>A0A645JGV0_9ZZZZ</name>
<protein>
    <submittedName>
        <fullName evidence="1">Uncharacterized protein</fullName>
    </submittedName>
</protein>
<dbReference type="EMBL" id="VSSQ01141632">
    <property type="protein sequence ID" value="MPN62928.1"/>
    <property type="molecule type" value="Genomic_DNA"/>
</dbReference>
<reference evidence="1" key="1">
    <citation type="submission" date="2019-08" db="EMBL/GenBank/DDBJ databases">
        <authorList>
            <person name="Kucharzyk K."/>
            <person name="Murdoch R.W."/>
            <person name="Higgins S."/>
            <person name="Loffler F."/>
        </authorList>
    </citation>
    <scope>NUCLEOTIDE SEQUENCE</scope>
</reference>
<sequence>MLYGRGNNKEDNSEGAKYKNVLYTNALGPVLVKNPWLTSKLIETALNNKGERAETVLDNASFDLERKSAECIKAFIRKKQK</sequence>
<dbReference type="AlphaFoldDB" id="A0A645JGV0"/>
<organism evidence="1">
    <name type="scientific">bioreactor metagenome</name>
    <dbReference type="NCBI Taxonomy" id="1076179"/>
    <lineage>
        <taxon>unclassified sequences</taxon>
        <taxon>metagenomes</taxon>
        <taxon>ecological metagenomes</taxon>
    </lineage>
</organism>
<evidence type="ECO:0000313" key="1">
    <source>
        <dbReference type="EMBL" id="MPN62928.1"/>
    </source>
</evidence>
<proteinExistence type="predicted"/>
<comment type="caution">
    <text evidence="1">The sequence shown here is derived from an EMBL/GenBank/DDBJ whole genome shotgun (WGS) entry which is preliminary data.</text>
</comment>